<feature type="transmembrane region" description="Helical" evidence="1">
    <location>
        <begin position="7"/>
        <end position="31"/>
    </location>
</feature>
<protein>
    <submittedName>
        <fullName evidence="2">DUF1772 domain-containing protein</fullName>
    </submittedName>
</protein>
<gene>
    <name evidence="2" type="ORF">ACFOVU_16665</name>
</gene>
<dbReference type="Proteomes" id="UP001595847">
    <property type="component" value="Unassembled WGS sequence"/>
</dbReference>
<feature type="transmembrane region" description="Helical" evidence="1">
    <location>
        <begin position="84"/>
        <end position="105"/>
    </location>
</feature>
<dbReference type="InterPro" id="IPR013901">
    <property type="entry name" value="Anthrone_oxy"/>
</dbReference>
<organism evidence="2 3">
    <name type="scientific">Nocardiopsis sediminis</name>
    <dbReference type="NCBI Taxonomy" id="1778267"/>
    <lineage>
        <taxon>Bacteria</taxon>
        <taxon>Bacillati</taxon>
        <taxon>Actinomycetota</taxon>
        <taxon>Actinomycetes</taxon>
        <taxon>Streptosporangiales</taxon>
        <taxon>Nocardiopsidaceae</taxon>
        <taxon>Nocardiopsis</taxon>
    </lineage>
</organism>
<dbReference type="RefSeq" id="WP_378534615.1">
    <property type="nucleotide sequence ID" value="NZ_JBHSBH010000010.1"/>
</dbReference>
<proteinExistence type="predicted"/>
<keyword evidence="3" id="KW-1185">Reference proteome</keyword>
<feature type="transmembrane region" description="Helical" evidence="1">
    <location>
        <begin position="144"/>
        <end position="165"/>
    </location>
</feature>
<feature type="transmembrane region" description="Helical" evidence="1">
    <location>
        <begin position="51"/>
        <end position="77"/>
    </location>
</feature>
<comment type="caution">
    <text evidence="2">The sequence shown here is derived from an EMBL/GenBank/DDBJ whole genome shotgun (WGS) entry which is preliminary data.</text>
</comment>
<reference evidence="3" key="1">
    <citation type="journal article" date="2019" name="Int. J. Syst. Evol. Microbiol.">
        <title>The Global Catalogue of Microorganisms (GCM) 10K type strain sequencing project: providing services to taxonomists for standard genome sequencing and annotation.</title>
        <authorList>
            <consortium name="The Broad Institute Genomics Platform"/>
            <consortium name="The Broad Institute Genome Sequencing Center for Infectious Disease"/>
            <person name="Wu L."/>
            <person name="Ma J."/>
        </authorList>
    </citation>
    <scope>NUCLEOTIDE SEQUENCE [LARGE SCALE GENOMIC DNA]</scope>
    <source>
        <strain evidence="3">TBRC 1826</strain>
    </source>
</reference>
<name>A0ABV8FQI5_9ACTN</name>
<keyword evidence="1" id="KW-1133">Transmembrane helix</keyword>
<evidence type="ECO:0000313" key="3">
    <source>
        <dbReference type="Proteomes" id="UP001595847"/>
    </source>
</evidence>
<keyword evidence="1" id="KW-0812">Transmembrane</keyword>
<dbReference type="EMBL" id="JBHSBH010000010">
    <property type="protein sequence ID" value="MFC3997568.1"/>
    <property type="molecule type" value="Genomic_DNA"/>
</dbReference>
<keyword evidence="1" id="KW-0472">Membrane</keyword>
<sequence>MDVVRGGVLVAAVLAVGVFAGLFYGFAVAVMPGLRAAGDRTFVEAMQRINVAILNGWFFAVFFGAPVLMLVAAALHLEPGRRHVLVWIVAALALYAVVFVVTVVVNVPLNNALERAGRVAEMADPGAVRAAFEDRWVRWNTVRAVASAASLGCLAWALVLYGGALSAG</sequence>
<dbReference type="Pfam" id="PF08592">
    <property type="entry name" value="Anthrone_oxy"/>
    <property type="match status" value="1"/>
</dbReference>
<accession>A0ABV8FQI5</accession>
<evidence type="ECO:0000313" key="2">
    <source>
        <dbReference type="EMBL" id="MFC3997568.1"/>
    </source>
</evidence>
<evidence type="ECO:0000256" key="1">
    <source>
        <dbReference type="SAM" id="Phobius"/>
    </source>
</evidence>